<evidence type="ECO:0000256" key="12">
    <source>
        <dbReference type="PROSITE-ProRule" id="PRU01360"/>
    </source>
</evidence>
<evidence type="ECO:0000256" key="9">
    <source>
        <dbReference type="ARBA" id="ARBA00023077"/>
    </source>
</evidence>
<comment type="subcellular location">
    <subcellularLocation>
        <location evidence="1 12">Cell outer membrane</location>
        <topology evidence="1 12">Multi-pass membrane protein</topology>
    </subcellularLocation>
</comment>
<dbReference type="Gene3D" id="2.40.170.20">
    <property type="entry name" value="TonB-dependent receptor, beta-barrel domain"/>
    <property type="match status" value="1"/>
</dbReference>
<evidence type="ECO:0000256" key="13">
    <source>
        <dbReference type="RuleBase" id="RU003357"/>
    </source>
</evidence>
<dbReference type="InterPro" id="IPR037066">
    <property type="entry name" value="Plug_dom_sf"/>
</dbReference>
<keyword evidence="11 12" id="KW-0998">Cell outer membrane</keyword>
<dbReference type="SUPFAM" id="SSF56935">
    <property type="entry name" value="Porins"/>
    <property type="match status" value="1"/>
</dbReference>
<dbReference type="InterPro" id="IPR000531">
    <property type="entry name" value="Beta-barrel_TonB"/>
</dbReference>
<evidence type="ECO:0000256" key="7">
    <source>
        <dbReference type="ARBA" id="ARBA00023004"/>
    </source>
</evidence>
<dbReference type="Gene3D" id="2.170.130.10">
    <property type="entry name" value="TonB-dependent receptor, plug domain"/>
    <property type="match status" value="1"/>
</dbReference>
<dbReference type="GO" id="GO:0009279">
    <property type="term" value="C:cell outer membrane"/>
    <property type="evidence" value="ECO:0007669"/>
    <property type="project" value="UniProtKB-SubCell"/>
</dbReference>
<dbReference type="InterPro" id="IPR012910">
    <property type="entry name" value="Plug_dom"/>
</dbReference>
<dbReference type="Pfam" id="PF07715">
    <property type="entry name" value="Plug"/>
    <property type="match status" value="1"/>
</dbReference>
<keyword evidence="8" id="KW-0406">Ion transport</keyword>
<evidence type="ECO:0000313" key="18">
    <source>
        <dbReference type="Proteomes" id="UP001139971"/>
    </source>
</evidence>
<dbReference type="GO" id="GO:0015344">
    <property type="term" value="F:siderophore uptake transmembrane transporter activity"/>
    <property type="evidence" value="ECO:0007669"/>
    <property type="project" value="TreeGrafter"/>
</dbReference>
<sequence>MQARSITLAIRLALTAGACAFGTSAFAAETAVTADATTAADAADPAARRGTADDPSVLAGVVVTARAGVDTRTKQETSYSITTIDEDRLRLQAPTSVTESLKSVPGFWVEASGGEASGNVRARGIPVDGFGSITLLDDGMPVQHDPALGYLNGDQAFRLDESVERIEVVRGGPSSIFYSNAPAGAVNYIPRVAGDAPEGLFKYTVGDYGLNRADFWYGTPLGDGAWKLSVGGYWRESDGVRDPGFKADDGGQVDMRVSRAFDNGSFSFDVKRLDDTVALYLGIPMRTYPDGKIRAVPGFDGNYGTLAGPETERVNMITGDGRGYFFDNGEGTHVDRTQATAKFEYAFDGDWKFTNTFRHNDTETQRNGMFPNTLLSAQAFINQNASQLPNYAGATALQLRYANGGAVYDAANGNGNGLLVVGGLRGVTVPVTELMNDAHVSHKFDLGAQTHDVTFGWYYAKVDQDFDRYSSSVLLDVRDNARLLDLVAVDAAGNVVASLSDKGVWRYGYEWENASGTSTTHAAYVSDEWQITDAFRLDLGARWEKVNAQGWVEKRKQVNLGSLATSQIWTGAGQYAFYDNDFDKIGWTVGGNWQFTPETGVFARYTSTFRLPNLGSYITNAAAKPIVQTMDLAEAGYKYSTREVDLFATAFYTKYDNVGFSNYVFDPNNGSSTVQQGYADTKTIGLELEAAYYPTEWFDVSATATLQDPQYKGLRYTEIVNGAPVLRDFVGNQLIRVPKTSFRIVPGVNLLDNTLRLQASYEHEGERYVDTANSVRLPKYRTVNLSARYALDDSWTLFAYADNVNNSLGLTEGNPRAGELSSGDAGANTFLARPLLGRSYRFAVMYRF</sequence>
<evidence type="ECO:0000259" key="15">
    <source>
        <dbReference type="Pfam" id="PF00593"/>
    </source>
</evidence>
<evidence type="ECO:0000256" key="8">
    <source>
        <dbReference type="ARBA" id="ARBA00023065"/>
    </source>
</evidence>
<dbReference type="PANTHER" id="PTHR32552">
    <property type="entry name" value="FERRICHROME IRON RECEPTOR-RELATED"/>
    <property type="match status" value="1"/>
</dbReference>
<evidence type="ECO:0000256" key="11">
    <source>
        <dbReference type="ARBA" id="ARBA00023237"/>
    </source>
</evidence>
<keyword evidence="3 12" id="KW-1134">Transmembrane beta strand</keyword>
<feature type="domain" description="TonB-dependent receptor-like beta-barrel" evidence="15">
    <location>
        <begin position="311"/>
        <end position="804"/>
    </location>
</feature>
<gene>
    <name evidence="17" type="ORF">OD750_026100</name>
</gene>
<feature type="signal peptide" evidence="14">
    <location>
        <begin position="1"/>
        <end position="27"/>
    </location>
</feature>
<keyword evidence="5 12" id="KW-0812">Transmembrane</keyword>
<keyword evidence="4" id="KW-0410">Iron transport</keyword>
<comment type="similarity">
    <text evidence="12 13">Belongs to the TonB-dependent receptor family.</text>
</comment>
<evidence type="ECO:0000256" key="1">
    <source>
        <dbReference type="ARBA" id="ARBA00004571"/>
    </source>
</evidence>
<dbReference type="PANTHER" id="PTHR32552:SF89">
    <property type="entry name" value="CATECHOLATE SIDEROPHORE RECEPTOR FIU"/>
    <property type="match status" value="1"/>
</dbReference>
<evidence type="ECO:0000256" key="5">
    <source>
        <dbReference type="ARBA" id="ARBA00022692"/>
    </source>
</evidence>
<keyword evidence="10 12" id="KW-0472">Membrane</keyword>
<organism evidence="17 18">
    <name type="scientific">Tahibacter soli</name>
    <dbReference type="NCBI Taxonomy" id="2983605"/>
    <lineage>
        <taxon>Bacteria</taxon>
        <taxon>Pseudomonadati</taxon>
        <taxon>Pseudomonadota</taxon>
        <taxon>Gammaproteobacteria</taxon>
        <taxon>Lysobacterales</taxon>
        <taxon>Rhodanobacteraceae</taxon>
        <taxon>Tahibacter</taxon>
    </lineage>
</organism>
<dbReference type="RefSeq" id="WP_263543029.1">
    <property type="nucleotide sequence ID" value="NZ_JAOVZO020000023.1"/>
</dbReference>
<keyword evidence="18" id="KW-1185">Reference proteome</keyword>
<dbReference type="InterPro" id="IPR039426">
    <property type="entry name" value="TonB-dep_rcpt-like"/>
</dbReference>
<dbReference type="Proteomes" id="UP001139971">
    <property type="component" value="Unassembled WGS sequence"/>
</dbReference>
<evidence type="ECO:0000313" key="17">
    <source>
        <dbReference type="EMBL" id="MDC8016013.1"/>
    </source>
</evidence>
<feature type="chain" id="PRO_5040943700" evidence="14">
    <location>
        <begin position="28"/>
        <end position="848"/>
    </location>
</feature>
<accession>A0A9X3YS66</accession>
<keyword evidence="2 12" id="KW-0813">Transport</keyword>
<proteinExistence type="inferred from homology"/>
<evidence type="ECO:0000256" key="6">
    <source>
        <dbReference type="ARBA" id="ARBA00022729"/>
    </source>
</evidence>
<dbReference type="InterPro" id="IPR036942">
    <property type="entry name" value="Beta-barrel_TonB_sf"/>
</dbReference>
<name>A0A9X3YS66_9GAMM</name>
<evidence type="ECO:0000259" key="16">
    <source>
        <dbReference type="Pfam" id="PF07715"/>
    </source>
</evidence>
<evidence type="ECO:0000256" key="10">
    <source>
        <dbReference type="ARBA" id="ARBA00023136"/>
    </source>
</evidence>
<feature type="domain" description="TonB-dependent receptor plug" evidence="16">
    <location>
        <begin position="74"/>
        <end position="185"/>
    </location>
</feature>
<reference evidence="17" key="1">
    <citation type="submission" date="2023-02" db="EMBL/GenBank/DDBJ databases">
        <title>Tahibacter soli sp. nov. isolated from soil.</title>
        <authorList>
            <person name="Baek J.H."/>
            <person name="Lee J.K."/>
            <person name="Choi D.G."/>
            <person name="Jeon C.O."/>
        </authorList>
    </citation>
    <scope>NUCLEOTIDE SEQUENCE</scope>
    <source>
        <strain evidence="17">BL</strain>
    </source>
</reference>
<evidence type="ECO:0000256" key="14">
    <source>
        <dbReference type="SAM" id="SignalP"/>
    </source>
</evidence>
<dbReference type="AlphaFoldDB" id="A0A9X3YS66"/>
<comment type="caution">
    <text evidence="17">The sequence shown here is derived from an EMBL/GenBank/DDBJ whole genome shotgun (WGS) entry which is preliminary data.</text>
</comment>
<dbReference type="Pfam" id="PF00593">
    <property type="entry name" value="TonB_dep_Rec_b-barrel"/>
    <property type="match status" value="1"/>
</dbReference>
<dbReference type="PROSITE" id="PS52016">
    <property type="entry name" value="TONB_DEPENDENT_REC_3"/>
    <property type="match status" value="1"/>
</dbReference>
<keyword evidence="6 14" id="KW-0732">Signal</keyword>
<dbReference type="EMBL" id="JAOVZO020000023">
    <property type="protein sequence ID" value="MDC8016013.1"/>
    <property type="molecule type" value="Genomic_DNA"/>
</dbReference>
<evidence type="ECO:0000256" key="3">
    <source>
        <dbReference type="ARBA" id="ARBA00022452"/>
    </source>
</evidence>
<protein>
    <submittedName>
        <fullName evidence="17">TonB-dependent receptor</fullName>
    </submittedName>
</protein>
<keyword evidence="7" id="KW-0408">Iron</keyword>
<evidence type="ECO:0000256" key="2">
    <source>
        <dbReference type="ARBA" id="ARBA00022448"/>
    </source>
</evidence>
<evidence type="ECO:0000256" key="4">
    <source>
        <dbReference type="ARBA" id="ARBA00022496"/>
    </source>
</evidence>
<keyword evidence="9 13" id="KW-0798">TonB box</keyword>
<keyword evidence="17" id="KW-0675">Receptor</keyword>